<evidence type="ECO:0000313" key="1">
    <source>
        <dbReference type="EMBL" id="KAE9134877.1"/>
    </source>
</evidence>
<evidence type="ECO:0000313" key="2">
    <source>
        <dbReference type="Proteomes" id="UP000441208"/>
    </source>
</evidence>
<proteinExistence type="predicted"/>
<protein>
    <submittedName>
        <fullName evidence="1">Uncharacterized protein</fullName>
    </submittedName>
</protein>
<name>A0A6A3TEM3_9STRA</name>
<reference evidence="1 2" key="1">
    <citation type="submission" date="2018-08" db="EMBL/GenBank/DDBJ databases">
        <title>Genomic investigation of the strawberry pathogen Phytophthora fragariae indicates pathogenicity is determined by transcriptional variation in three key races.</title>
        <authorList>
            <person name="Adams T.M."/>
            <person name="Armitage A.D."/>
            <person name="Sobczyk M.K."/>
            <person name="Bates H.J."/>
            <person name="Dunwell J.M."/>
            <person name="Nellist C.F."/>
            <person name="Harrison R.J."/>
        </authorList>
    </citation>
    <scope>NUCLEOTIDE SEQUENCE [LARGE SCALE GENOMIC DNA]</scope>
    <source>
        <strain evidence="1 2">NOV-71</strain>
    </source>
</reference>
<sequence length="141" mass="15942">MALWILILVLRSVCRVLLLGVAGTDFLRGLGKWKHQFTNLKNFMLPAELPCPAPLYLSTDAPTSGIAAITRMCGSWTCSETLCLWKTIFSVFPDYFDTDCINVNVTSSGDWLRWLHFATRLFEIKSVLGHLTIPFGFSIYF</sequence>
<dbReference type="Proteomes" id="UP000441208">
    <property type="component" value="Unassembled WGS sequence"/>
</dbReference>
<dbReference type="EMBL" id="QXFZ01000076">
    <property type="protein sequence ID" value="KAE9134877.1"/>
    <property type="molecule type" value="Genomic_DNA"/>
</dbReference>
<gene>
    <name evidence="1" type="ORF">PF007_g2772</name>
</gene>
<comment type="caution">
    <text evidence="1">The sequence shown here is derived from an EMBL/GenBank/DDBJ whole genome shotgun (WGS) entry which is preliminary data.</text>
</comment>
<dbReference type="AlphaFoldDB" id="A0A6A3TEM3"/>
<accession>A0A6A3TEM3</accession>
<organism evidence="1 2">
    <name type="scientific">Phytophthora fragariae</name>
    <dbReference type="NCBI Taxonomy" id="53985"/>
    <lineage>
        <taxon>Eukaryota</taxon>
        <taxon>Sar</taxon>
        <taxon>Stramenopiles</taxon>
        <taxon>Oomycota</taxon>
        <taxon>Peronosporomycetes</taxon>
        <taxon>Peronosporales</taxon>
        <taxon>Peronosporaceae</taxon>
        <taxon>Phytophthora</taxon>
    </lineage>
</organism>